<dbReference type="EMBL" id="CAMXCT020001846">
    <property type="protein sequence ID" value="CAL1146932.1"/>
    <property type="molecule type" value="Genomic_DNA"/>
</dbReference>
<proteinExistence type="predicted"/>
<evidence type="ECO:0000313" key="2">
    <source>
        <dbReference type="EMBL" id="CAL1146932.1"/>
    </source>
</evidence>
<organism evidence="1">
    <name type="scientific">Cladocopium goreaui</name>
    <dbReference type="NCBI Taxonomy" id="2562237"/>
    <lineage>
        <taxon>Eukaryota</taxon>
        <taxon>Sar</taxon>
        <taxon>Alveolata</taxon>
        <taxon>Dinophyceae</taxon>
        <taxon>Suessiales</taxon>
        <taxon>Symbiodiniaceae</taxon>
        <taxon>Cladocopium</taxon>
    </lineage>
</organism>
<gene>
    <name evidence="1" type="ORF">C1SCF055_LOCUS20291</name>
</gene>
<sequence length="229" mass="25265">MAGELAAAIEDAHELDAAAAVSMERLQVKYMIGLLAAANEDAQQLEEAAAVSIERLQEVHDRLTCLLLASVAKHGSGWRVRMTVGKEKVRGPTRQLKGEAEKDCLRLTGLQHMSTAELQNARLHQQVAEVGAARERDARFKEVVLAEMRNCLALQQPGKRARRARNVDSERDYSFALASVQLLVSAYEDVKAVSESSAGQLLLERNDMLDQLSRPLGTLVSLNLYYIQV</sequence>
<evidence type="ECO:0000313" key="3">
    <source>
        <dbReference type="Proteomes" id="UP001152797"/>
    </source>
</evidence>
<dbReference type="AlphaFoldDB" id="A0A9P1CJQ8"/>
<evidence type="ECO:0000313" key="1">
    <source>
        <dbReference type="EMBL" id="CAI3993557.1"/>
    </source>
</evidence>
<dbReference type="EMBL" id="CAMXCT010001846">
    <property type="protein sequence ID" value="CAI3993557.1"/>
    <property type="molecule type" value="Genomic_DNA"/>
</dbReference>
<dbReference type="EMBL" id="CAMXCT030001846">
    <property type="protein sequence ID" value="CAL4780869.1"/>
    <property type="molecule type" value="Genomic_DNA"/>
</dbReference>
<reference evidence="1" key="1">
    <citation type="submission" date="2022-10" db="EMBL/GenBank/DDBJ databases">
        <authorList>
            <person name="Chen Y."/>
            <person name="Dougan E. K."/>
            <person name="Chan C."/>
            <person name="Rhodes N."/>
            <person name="Thang M."/>
        </authorList>
    </citation>
    <scope>NUCLEOTIDE SEQUENCE</scope>
</reference>
<protein>
    <submittedName>
        <fullName evidence="1">Uncharacterized protein</fullName>
    </submittedName>
</protein>
<accession>A0A9P1CJQ8</accession>
<reference evidence="2" key="2">
    <citation type="submission" date="2024-04" db="EMBL/GenBank/DDBJ databases">
        <authorList>
            <person name="Chen Y."/>
            <person name="Shah S."/>
            <person name="Dougan E. K."/>
            <person name="Thang M."/>
            <person name="Chan C."/>
        </authorList>
    </citation>
    <scope>NUCLEOTIDE SEQUENCE [LARGE SCALE GENOMIC DNA]</scope>
</reference>
<keyword evidence="3" id="KW-1185">Reference proteome</keyword>
<dbReference type="Proteomes" id="UP001152797">
    <property type="component" value="Unassembled WGS sequence"/>
</dbReference>
<name>A0A9P1CJQ8_9DINO</name>
<comment type="caution">
    <text evidence="1">The sequence shown here is derived from an EMBL/GenBank/DDBJ whole genome shotgun (WGS) entry which is preliminary data.</text>
</comment>